<dbReference type="InterPro" id="IPR023198">
    <property type="entry name" value="PGP-like_dom2"/>
</dbReference>
<dbReference type="InterPro" id="IPR036412">
    <property type="entry name" value="HAD-like_sf"/>
</dbReference>
<dbReference type="AlphaFoldDB" id="A0A831ST93"/>
<evidence type="ECO:0000256" key="3">
    <source>
        <dbReference type="ARBA" id="ARBA00006171"/>
    </source>
</evidence>
<dbReference type="Gene3D" id="1.10.150.240">
    <property type="entry name" value="Putative phosphatase, domain 2"/>
    <property type="match status" value="1"/>
</dbReference>
<reference evidence="5" key="1">
    <citation type="journal article" date="2020" name="mSystems">
        <title>Genome- and Community-Level Interaction Insights into Carbon Utilization and Element Cycling Functions of Hydrothermarchaeota in Hydrothermal Sediment.</title>
        <authorList>
            <person name="Zhou Z."/>
            <person name="Liu Y."/>
            <person name="Xu W."/>
            <person name="Pan J."/>
            <person name="Luo Z.H."/>
            <person name="Li M."/>
        </authorList>
    </citation>
    <scope>NUCLEOTIDE SEQUENCE [LARGE SCALE GENOMIC DNA]</scope>
    <source>
        <strain evidence="5">SpSt-1181</strain>
    </source>
</reference>
<dbReference type="InterPro" id="IPR050155">
    <property type="entry name" value="HAD-like_hydrolase_sf"/>
</dbReference>
<dbReference type="Pfam" id="PF13419">
    <property type="entry name" value="HAD_2"/>
    <property type="match status" value="1"/>
</dbReference>
<comment type="catalytic activity">
    <reaction evidence="1">
        <text>2-phosphoglycolate + H2O = glycolate + phosphate</text>
        <dbReference type="Rhea" id="RHEA:14369"/>
        <dbReference type="ChEBI" id="CHEBI:15377"/>
        <dbReference type="ChEBI" id="CHEBI:29805"/>
        <dbReference type="ChEBI" id="CHEBI:43474"/>
        <dbReference type="ChEBI" id="CHEBI:58033"/>
        <dbReference type="EC" id="3.1.3.18"/>
    </reaction>
</comment>
<dbReference type="EMBL" id="DSBW01000144">
    <property type="protein sequence ID" value="HED31337.1"/>
    <property type="molecule type" value="Genomic_DNA"/>
</dbReference>
<dbReference type="GO" id="GO:0006281">
    <property type="term" value="P:DNA repair"/>
    <property type="evidence" value="ECO:0007669"/>
    <property type="project" value="TreeGrafter"/>
</dbReference>
<dbReference type="PRINTS" id="PR00413">
    <property type="entry name" value="HADHALOGNASE"/>
</dbReference>
<evidence type="ECO:0000313" key="5">
    <source>
        <dbReference type="EMBL" id="HED31337.1"/>
    </source>
</evidence>
<accession>A0A831ST93</accession>
<dbReference type="GO" id="GO:0008967">
    <property type="term" value="F:phosphoglycolate phosphatase activity"/>
    <property type="evidence" value="ECO:0007669"/>
    <property type="project" value="UniProtKB-EC"/>
</dbReference>
<comment type="similarity">
    <text evidence="3">Belongs to the HAD-like hydrolase superfamily. CbbY/CbbZ/Gph/YieH family.</text>
</comment>
<dbReference type="PANTHER" id="PTHR43434:SF1">
    <property type="entry name" value="PHOSPHOGLYCOLATE PHOSPHATASE"/>
    <property type="match status" value="1"/>
</dbReference>
<organism evidence="5">
    <name type="scientific">Prosthecochloris aestuarii</name>
    <dbReference type="NCBI Taxonomy" id="1102"/>
    <lineage>
        <taxon>Bacteria</taxon>
        <taxon>Pseudomonadati</taxon>
        <taxon>Chlorobiota</taxon>
        <taxon>Chlorobiia</taxon>
        <taxon>Chlorobiales</taxon>
        <taxon>Chlorobiaceae</taxon>
        <taxon>Prosthecochloris</taxon>
    </lineage>
</organism>
<comment type="pathway">
    <text evidence="2">Organic acid metabolism; glycolate biosynthesis; glycolate from 2-phosphoglycolate: step 1/1.</text>
</comment>
<keyword evidence="5" id="KW-0378">Hydrolase</keyword>
<dbReference type="NCBIfam" id="TIGR01549">
    <property type="entry name" value="HAD-SF-IA-v1"/>
    <property type="match status" value="1"/>
</dbReference>
<dbReference type="InterPro" id="IPR041492">
    <property type="entry name" value="HAD_2"/>
</dbReference>
<protein>
    <recommendedName>
        <fullName evidence="4">phosphoglycolate phosphatase</fullName>
        <ecNumber evidence="4">3.1.3.18</ecNumber>
    </recommendedName>
</protein>
<dbReference type="SFLD" id="SFLDG01129">
    <property type="entry name" value="C1.5:_HAD__Beta-PGM__Phosphata"/>
    <property type="match status" value="1"/>
</dbReference>
<dbReference type="Proteomes" id="UP000886335">
    <property type="component" value="Unassembled WGS sequence"/>
</dbReference>
<dbReference type="EC" id="3.1.3.18" evidence="4"/>
<dbReference type="PANTHER" id="PTHR43434">
    <property type="entry name" value="PHOSPHOGLYCOLATE PHOSPHATASE"/>
    <property type="match status" value="1"/>
</dbReference>
<evidence type="ECO:0000256" key="1">
    <source>
        <dbReference type="ARBA" id="ARBA00000830"/>
    </source>
</evidence>
<dbReference type="InterPro" id="IPR023214">
    <property type="entry name" value="HAD_sf"/>
</dbReference>
<dbReference type="SFLD" id="SFLDG01135">
    <property type="entry name" value="C1.5.6:_HAD__Beta-PGM__Phospha"/>
    <property type="match status" value="1"/>
</dbReference>
<sequence length="220" mass="24204">MTFKAVIFDLDGTLLDSLQDLADTLNNVLSSHNLPGHSTEEYKMLVGYGMNELVLRAVPETIRANASLLEQLQKEMKEEYDRNWQRNTHPYPGIAAMLDRIGRSSLKTAVLSNKPDHFTRLCVEALLGEWTFDVVMGQKEGIPHKPDPTGALLVAETLSCKPGEVLYVGDSSVDMKTATSAGMYPLGVLWGFRSREELLEHGAKALAAEPADITDVLGMT</sequence>
<gene>
    <name evidence="5" type="ORF">ENN50_06610</name>
</gene>
<evidence type="ECO:0000256" key="4">
    <source>
        <dbReference type="ARBA" id="ARBA00013078"/>
    </source>
</evidence>
<dbReference type="GO" id="GO:0005829">
    <property type="term" value="C:cytosol"/>
    <property type="evidence" value="ECO:0007669"/>
    <property type="project" value="TreeGrafter"/>
</dbReference>
<dbReference type="Gene3D" id="3.40.50.1000">
    <property type="entry name" value="HAD superfamily/HAD-like"/>
    <property type="match status" value="1"/>
</dbReference>
<proteinExistence type="inferred from homology"/>
<dbReference type="InterPro" id="IPR006439">
    <property type="entry name" value="HAD-SF_hydro_IA"/>
</dbReference>
<evidence type="ECO:0000256" key="2">
    <source>
        <dbReference type="ARBA" id="ARBA00004818"/>
    </source>
</evidence>
<dbReference type="SUPFAM" id="SSF56784">
    <property type="entry name" value="HAD-like"/>
    <property type="match status" value="1"/>
</dbReference>
<name>A0A831ST93_PROAE</name>
<comment type="caution">
    <text evidence="5">The sequence shown here is derived from an EMBL/GenBank/DDBJ whole genome shotgun (WGS) entry which is preliminary data.</text>
</comment>
<dbReference type="SFLD" id="SFLDS00003">
    <property type="entry name" value="Haloacid_Dehalogenase"/>
    <property type="match status" value="1"/>
</dbReference>